<evidence type="ECO:0000313" key="10">
    <source>
        <dbReference type="Proteomes" id="UP000778951"/>
    </source>
</evidence>
<keyword evidence="3" id="KW-1003">Cell membrane</keyword>
<dbReference type="RefSeq" id="WP_167696088.1">
    <property type="nucleotide sequence ID" value="NZ_CP118181.1"/>
</dbReference>
<feature type="binding site" evidence="7">
    <location>
        <position position="199"/>
    </location>
    <ligand>
        <name>Zn(2+)</name>
        <dbReference type="ChEBI" id="CHEBI:29105"/>
    </ligand>
</feature>
<dbReference type="GO" id="GO:0046872">
    <property type="term" value="F:metal ion binding"/>
    <property type="evidence" value="ECO:0007669"/>
    <property type="project" value="UniProtKB-KW"/>
</dbReference>
<protein>
    <submittedName>
        <fullName evidence="9">Hemolysin III family protein</fullName>
    </submittedName>
</protein>
<dbReference type="InterPro" id="IPR005744">
    <property type="entry name" value="Hy-lIII"/>
</dbReference>
<evidence type="ECO:0000256" key="4">
    <source>
        <dbReference type="ARBA" id="ARBA00022692"/>
    </source>
</evidence>
<comment type="similarity">
    <text evidence="2">Belongs to the UPF0073 (Hly-III) family.</text>
</comment>
<feature type="transmembrane region" description="Helical" evidence="8">
    <location>
        <begin position="89"/>
        <end position="106"/>
    </location>
</feature>
<keyword evidence="7" id="KW-0479">Metal-binding</keyword>
<evidence type="ECO:0000256" key="3">
    <source>
        <dbReference type="ARBA" id="ARBA00022475"/>
    </source>
</evidence>
<evidence type="ECO:0000313" key="9">
    <source>
        <dbReference type="EMBL" id="NIZ70021.1"/>
    </source>
</evidence>
<name>A0A968GHN8_9SPIO</name>
<evidence type="ECO:0000256" key="6">
    <source>
        <dbReference type="ARBA" id="ARBA00023136"/>
    </source>
</evidence>
<keyword evidence="6 8" id="KW-0472">Membrane</keyword>
<keyword evidence="7" id="KW-0862">Zinc</keyword>
<sequence>MDKEQSEAERLPQNEPWSALSHMIGAGLSVVALVVLVVASIQRASTVHTVSFIIYGVSQILLYTMSTLYHSFKRGTRVKQLFRRFDHIMIFWFIAGTYTPVSLVVLHYPLDWILVIIIWSIAILGTLFKAIWIKSPGWINSTLYIAMGWVAVYVLSPLYQSVGVKGVAMMIGGGLLYSIGAVIYALGKKKDLKTAMRVHDLFHWFVLAGSALFFVVMYTIVLPMPVQ</sequence>
<dbReference type="Proteomes" id="UP000778951">
    <property type="component" value="Unassembled WGS sequence"/>
</dbReference>
<evidence type="ECO:0000256" key="7">
    <source>
        <dbReference type="PIRSR" id="PIRSR604254-1"/>
    </source>
</evidence>
<comment type="caution">
    <text evidence="9">The sequence shown here is derived from an EMBL/GenBank/DDBJ whole genome shotgun (WGS) entry which is preliminary data.</text>
</comment>
<feature type="transmembrane region" description="Helical" evidence="8">
    <location>
        <begin position="47"/>
        <end position="69"/>
    </location>
</feature>
<accession>A0A968GHN8</accession>
<feature type="transmembrane region" description="Helical" evidence="8">
    <location>
        <begin position="198"/>
        <end position="221"/>
    </location>
</feature>
<evidence type="ECO:0000256" key="2">
    <source>
        <dbReference type="ARBA" id="ARBA00008488"/>
    </source>
</evidence>
<dbReference type="NCBIfam" id="TIGR01065">
    <property type="entry name" value="hlyIII"/>
    <property type="match status" value="1"/>
</dbReference>
<evidence type="ECO:0000256" key="5">
    <source>
        <dbReference type="ARBA" id="ARBA00022989"/>
    </source>
</evidence>
<proteinExistence type="inferred from homology"/>
<feature type="transmembrane region" description="Helical" evidence="8">
    <location>
        <begin position="143"/>
        <end position="160"/>
    </location>
</feature>
<dbReference type="PANTHER" id="PTHR20855:SF3">
    <property type="entry name" value="LD03007P"/>
    <property type="match status" value="1"/>
</dbReference>
<gene>
    <name evidence="9" type="ORF">HCT48_07360</name>
</gene>
<organism evidence="9 10">
    <name type="scientific">Entomospira culicis</name>
    <dbReference type="NCBI Taxonomy" id="2719989"/>
    <lineage>
        <taxon>Bacteria</taxon>
        <taxon>Pseudomonadati</taxon>
        <taxon>Spirochaetota</taxon>
        <taxon>Spirochaetia</taxon>
        <taxon>Spirochaetales</taxon>
        <taxon>Spirochaetaceae</taxon>
        <taxon>Entomospira</taxon>
    </lineage>
</organism>
<feature type="transmembrane region" description="Helical" evidence="8">
    <location>
        <begin position="20"/>
        <end position="41"/>
    </location>
</feature>
<feature type="transmembrane region" description="Helical" evidence="8">
    <location>
        <begin position="112"/>
        <end position="131"/>
    </location>
</feature>
<feature type="binding site" evidence="7">
    <location>
        <position position="70"/>
    </location>
    <ligand>
        <name>Zn(2+)</name>
        <dbReference type="ChEBI" id="CHEBI:29105"/>
    </ligand>
</feature>
<keyword evidence="4 8" id="KW-0812">Transmembrane</keyword>
<dbReference type="EMBL" id="JAATLM010000001">
    <property type="protein sequence ID" value="NIZ70021.1"/>
    <property type="molecule type" value="Genomic_DNA"/>
</dbReference>
<evidence type="ECO:0000256" key="8">
    <source>
        <dbReference type="SAM" id="Phobius"/>
    </source>
</evidence>
<dbReference type="GO" id="GO:0005886">
    <property type="term" value="C:plasma membrane"/>
    <property type="evidence" value="ECO:0007669"/>
    <property type="project" value="UniProtKB-SubCell"/>
</dbReference>
<dbReference type="InterPro" id="IPR004254">
    <property type="entry name" value="AdipoR/HlyIII-related"/>
</dbReference>
<keyword evidence="5 8" id="KW-1133">Transmembrane helix</keyword>
<dbReference type="GO" id="GO:0140911">
    <property type="term" value="F:pore-forming activity"/>
    <property type="evidence" value="ECO:0007669"/>
    <property type="project" value="InterPro"/>
</dbReference>
<dbReference type="AlphaFoldDB" id="A0A968GHN8"/>
<dbReference type="PANTHER" id="PTHR20855">
    <property type="entry name" value="ADIPOR/PROGESTIN RECEPTOR-RELATED"/>
    <property type="match status" value="1"/>
</dbReference>
<dbReference type="Pfam" id="PF03006">
    <property type="entry name" value="HlyIII"/>
    <property type="match status" value="1"/>
</dbReference>
<evidence type="ECO:0000256" key="1">
    <source>
        <dbReference type="ARBA" id="ARBA00004651"/>
    </source>
</evidence>
<feature type="transmembrane region" description="Helical" evidence="8">
    <location>
        <begin position="166"/>
        <end position="186"/>
    </location>
</feature>
<reference evidence="9" key="1">
    <citation type="submission" date="2020-03" db="EMBL/GenBank/DDBJ databases">
        <title>Spirochaetal bacteria isolated from arthropods constitute a novel genus Entomospira genus novum within the order Spirochaetales.</title>
        <authorList>
            <person name="Grana-Miraglia L."/>
            <person name="Sikutova S."/>
            <person name="Fingerle V."/>
            <person name="Sing A."/>
            <person name="Castillo-Ramirez S."/>
            <person name="Margos G."/>
            <person name="Rudolf I."/>
        </authorList>
    </citation>
    <scope>NUCLEOTIDE SEQUENCE</scope>
    <source>
        <strain evidence="9">BR149</strain>
    </source>
</reference>
<keyword evidence="10" id="KW-1185">Reference proteome</keyword>
<feature type="binding site" evidence="7">
    <location>
        <position position="203"/>
    </location>
    <ligand>
        <name>Zn(2+)</name>
        <dbReference type="ChEBI" id="CHEBI:29105"/>
    </ligand>
</feature>
<comment type="subcellular location">
    <subcellularLocation>
        <location evidence="1">Cell membrane</location>
        <topology evidence="1">Multi-pass membrane protein</topology>
    </subcellularLocation>
</comment>